<evidence type="ECO:0000313" key="2">
    <source>
        <dbReference type="EMBL" id="TNN79113.1"/>
    </source>
</evidence>
<comment type="caution">
    <text evidence="2">The sequence shown here is derived from an EMBL/GenBank/DDBJ whole genome shotgun (WGS) entry which is preliminary data.</text>
</comment>
<organism evidence="2 3">
    <name type="scientific">Liparis tanakae</name>
    <name type="common">Tanaka's snailfish</name>
    <dbReference type="NCBI Taxonomy" id="230148"/>
    <lineage>
        <taxon>Eukaryota</taxon>
        <taxon>Metazoa</taxon>
        <taxon>Chordata</taxon>
        <taxon>Craniata</taxon>
        <taxon>Vertebrata</taxon>
        <taxon>Euteleostomi</taxon>
        <taxon>Actinopterygii</taxon>
        <taxon>Neopterygii</taxon>
        <taxon>Teleostei</taxon>
        <taxon>Neoteleostei</taxon>
        <taxon>Acanthomorphata</taxon>
        <taxon>Eupercaria</taxon>
        <taxon>Perciformes</taxon>
        <taxon>Cottioidei</taxon>
        <taxon>Cottales</taxon>
        <taxon>Liparidae</taxon>
        <taxon>Liparis</taxon>
    </lineage>
</organism>
<name>A0A4Z2IPL1_9TELE</name>
<dbReference type="AlphaFoldDB" id="A0A4Z2IPL1"/>
<gene>
    <name evidence="2" type="ORF">EYF80_010792</name>
</gene>
<feature type="compositionally biased region" description="Basic residues" evidence="1">
    <location>
        <begin position="1"/>
        <end position="12"/>
    </location>
</feature>
<proteinExistence type="predicted"/>
<evidence type="ECO:0000313" key="3">
    <source>
        <dbReference type="Proteomes" id="UP000314294"/>
    </source>
</evidence>
<sequence length="93" mass="10173">MSAGAKARHATRRYLQPGSSLRLHGSTETANSSPPHQYAAHKRSSEAQTTVTNCLEEHKVQDLISARLQRCQEMGCSTGLSSDSRDRRSSSLC</sequence>
<dbReference type="Proteomes" id="UP000314294">
    <property type="component" value="Unassembled WGS sequence"/>
</dbReference>
<keyword evidence="3" id="KW-1185">Reference proteome</keyword>
<accession>A0A4Z2IPL1</accession>
<protein>
    <submittedName>
        <fullName evidence="2">Uncharacterized protein</fullName>
    </submittedName>
</protein>
<evidence type="ECO:0000256" key="1">
    <source>
        <dbReference type="SAM" id="MobiDB-lite"/>
    </source>
</evidence>
<dbReference type="EMBL" id="SRLO01000068">
    <property type="protein sequence ID" value="TNN79113.1"/>
    <property type="molecule type" value="Genomic_DNA"/>
</dbReference>
<reference evidence="2 3" key="1">
    <citation type="submission" date="2019-03" db="EMBL/GenBank/DDBJ databases">
        <title>First draft genome of Liparis tanakae, snailfish: a comprehensive survey of snailfish specific genes.</title>
        <authorList>
            <person name="Kim W."/>
            <person name="Song I."/>
            <person name="Jeong J.-H."/>
            <person name="Kim D."/>
            <person name="Kim S."/>
            <person name="Ryu S."/>
            <person name="Song J.Y."/>
            <person name="Lee S.K."/>
        </authorList>
    </citation>
    <scope>NUCLEOTIDE SEQUENCE [LARGE SCALE GENOMIC DNA]</scope>
    <source>
        <tissue evidence="2">Muscle</tissue>
    </source>
</reference>
<feature type="region of interest" description="Disordered" evidence="1">
    <location>
        <begin position="1"/>
        <end position="48"/>
    </location>
</feature>
<feature type="compositionally biased region" description="Polar residues" evidence="1">
    <location>
        <begin position="26"/>
        <end position="35"/>
    </location>
</feature>